<dbReference type="PANTHER" id="PTHR11388:SF76">
    <property type="entry name" value="SOLUTE CARRIER ORGANIC ANION TRANSPORTER FAMILY MEMBER"/>
    <property type="match status" value="1"/>
</dbReference>
<dbReference type="GO" id="GO:0016323">
    <property type="term" value="C:basolateral plasma membrane"/>
    <property type="evidence" value="ECO:0007669"/>
    <property type="project" value="TreeGrafter"/>
</dbReference>
<keyword evidence="1" id="KW-0812">Transmembrane</keyword>
<proteinExistence type="predicted"/>
<dbReference type="GO" id="GO:0043252">
    <property type="term" value="P:sodium-independent organic anion transport"/>
    <property type="evidence" value="ECO:0007669"/>
    <property type="project" value="TreeGrafter"/>
</dbReference>
<accession>A0A4Y2BS42</accession>
<dbReference type="EMBL" id="BGPR01000103">
    <property type="protein sequence ID" value="GBL94479.1"/>
    <property type="molecule type" value="Genomic_DNA"/>
</dbReference>
<dbReference type="OrthoDB" id="5062115at2759"/>
<keyword evidence="3" id="KW-1185">Reference proteome</keyword>
<dbReference type="GO" id="GO:0015347">
    <property type="term" value="F:sodium-independent organic anion transmembrane transporter activity"/>
    <property type="evidence" value="ECO:0007669"/>
    <property type="project" value="TreeGrafter"/>
</dbReference>
<feature type="transmembrane region" description="Helical" evidence="1">
    <location>
        <begin position="75"/>
        <end position="97"/>
    </location>
</feature>
<gene>
    <name evidence="2" type="ORF">AVEN_235585_1</name>
</gene>
<dbReference type="InterPro" id="IPR004156">
    <property type="entry name" value="OATP"/>
</dbReference>
<protein>
    <submittedName>
        <fullName evidence="2">Uncharacterized protein</fullName>
    </submittedName>
</protein>
<keyword evidence="1" id="KW-1133">Transmembrane helix</keyword>
<evidence type="ECO:0000313" key="2">
    <source>
        <dbReference type="EMBL" id="GBL94479.1"/>
    </source>
</evidence>
<dbReference type="AlphaFoldDB" id="A0A4Y2BS42"/>
<feature type="transmembrane region" description="Helical" evidence="1">
    <location>
        <begin position="40"/>
        <end position="63"/>
    </location>
</feature>
<feature type="transmembrane region" description="Helical" evidence="1">
    <location>
        <begin position="109"/>
        <end position="129"/>
    </location>
</feature>
<name>A0A4Y2BS42_ARAVE</name>
<sequence length="204" mass="23029">MKTELDNEYDKYEILYDGDHDSCCRVFRAKWKTRFSNPKFYWALSNTVAILEGVYLAYFIGVISTLEKRFGFSSLVTGSLLIADSICGMILSFVLSYFPWESFTISSSVFSSAVASLSCFMCTVPYFIYGPAIHLLPQKTQEISNKIPGPFYHEIEEPADFVKLVAIIMLFLANFLRGLGNKECFLKAMFHPGGVSGKTLDFSE</sequence>
<organism evidence="2 3">
    <name type="scientific">Araneus ventricosus</name>
    <name type="common">Orbweaver spider</name>
    <name type="synonym">Epeira ventricosa</name>
    <dbReference type="NCBI Taxonomy" id="182803"/>
    <lineage>
        <taxon>Eukaryota</taxon>
        <taxon>Metazoa</taxon>
        <taxon>Ecdysozoa</taxon>
        <taxon>Arthropoda</taxon>
        <taxon>Chelicerata</taxon>
        <taxon>Arachnida</taxon>
        <taxon>Araneae</taxon>
        <taxon>Araneomorphae</taxon>
        <taxon>Entelegynae</taxon>
        <taxon>Araneoidea</taxon>
        <taxon>Araneidae</taxon>
        <taxon>Araneus</taxon>
    </lineage>
</organism>
<feature type="transmembrane region" description="Helical" evidence="1">
    <location>
        <begin position="161"/>
        <end position="179"/>
    </location>
</feature>
<evidence type="ECO:0000313" key="3">
    <source>
        <dbReference type="Proteomes" id="UP000499080"/>
    </source>
</evidence>
<keyword evidence="1" id="KW-0472">Membrane</keyword>
<dbReference type="PANTHER" id="PTHR11388">
    <property type="entry name" value="ORGANIC ANION TRANSPORTER"/>
    <property type="match status" value="1"/>
</dbReference>
<comment type="caution">
    <text evidence="2">The sequence shown here is derived from an EMBL/GenBank/DDBJ whole genome shotgun (WGS) entry which is preliminary data.</text>
</comment>
<dbReference type="Pfam" id="PF03137">
    <property type="entry name" value="OATP"/>
    <property type="match status" value="1"/>
</dbReference>
<evidence type="ECO:0000256" key="1">
    <source>
        <dbReference type="SAM" id="Phobius"/>
    </source>
</evidence>
<reference evidence="2 3" key="1">
    <citation type="journal article" date="2019" name="Sci. Rep.">
        <title>Orb-weaving spider Araneus ventricosus genome elucidates the spidroin gene catalogue.</title>
        <authorList>
            <person name="Kono N."/>
            <person name="Nakamura H."/>
            <person name="Ohtoshi R."/>
            <person name="Moran D.A.P."/>
            <person name="Shinohara A."/>
            <person name="Yoshida Y."/>
            <person name="Fujiwara M."/>
            <person name="Mori M."/>
            <person name="Tomita M."/>
            <person name="Arakawa K."/>
        </authorList>
    </citation>
    <scope>NUCLEOTIDE SEQUENCE [LARGE SCALE GENOMIC DNA]</scope>
</reference>
<dbReference type="Proteomes" id="UP000499080">
    <property type="component" value="Unassembled WGS sequence"/>
</dbReference>